<name>A0A3B0ZR00_9ZZZZ</name>
<dbReference type="InterPro" id="IPR008984">
    <property type="entry name" value="SMAD_FHA_dom_sf"/>
</dbReference>
<evidence type="ECO:0000313" key="2">
    <source>
        <dbReference type="EMBL" id="VAW91640.1"/>
    </source>
</evidence>
<accession>A0A3B0ZR00</accession>
<sequence>MSKLVLTHDGAVIKEFVLDKERLTIGRKPGNDIHIDDPTISGEHAAILMLQHAYVEDLNSTNGTSLNGKPVTKRQLTNGDLIKIGRHEFKFIDENVNEFERTVMISPQQSKKDVIEPPKKYQVSIVSGPKSGEVITLNKPYTTLGSPGGQVAVIAKRGSKYYLMPMSGTINAKPPLLNNTAIGVKSELLSSGDRIEVSGTQLEFQEQC</sequence>
<organism evidence="2">
    <name type="scientific">hydrothermal vent metagenome</name>
    <dbReference type="NCBI Taxonomy" id="652676"/>
    <lineage>
        <taxon>unclassified sequences</taxon>
        <taxon>metagenomes</taxon>
        <taxon>ecological metagenomes</taxon>
    </lineage>
</organism>
<reference evidence="2" key="1">
    <citation type="submission" date="2018-06" db="EMBL/GenBank/DDBJ databases">
        <authorList>
            <person name="Zhirakovskaya E."/>
        </authorList>
    </citation>
    <scope>NUCLEOTIDE SEQUENCE</scope>
</reference>
<dbReference type="SMART" id="SM00240">
    <property type="entry name" value="FHA"/>
    <property type="match status" value="1"/>
</dbReference>
<gene>
    <name evidence="2" type="ORF">MNBD_GAMMA23-1598</name>
</gene>
<proteinExistence type="predicted"/>
<evidence type="ECO:0000259" key="1">
    <source>
        <dbReference type="PROSITE" id="PS50006"/>
    </source>
</evidence>
<dbReference type="SUPFAM" id="SSF49879">
    <property type="entry name" value="SMAD/FHA domain"/>
    <property type="match status" value="1"/>
</dbReference>
<dbReference type="PROSITE" id="PS50006">
    <property type="entry name" value="FHA_DOMAIN"/>
    <property type="match status" value="1"/>
</dbReference>
<dbReference type="CDD" id="cd00060">
    <property type="entry name" value="FHA"/>
    <property type="match status" value="1"/>
</dbReference>
<dbReference type="EMBL" id="UOFT01000012">
    <property type="protein sequence ID" value="VAW91640.1"/>
    <property type="molecule type" value="Genomic_DNA"/>
</dbReference>
<protein>
    <recommendedName>
        <fullName evidence="1">FHA domain-containing protein</fullName>
    </recommendedName>
</protein>
<dbReference type="AlphaFoldDB" id="A0A3B0ZR00"/>
<feature type="domain" description="FHA" evidence="1">
    <location>
        <begin position="23"/>
        <end position="71"/>
    </location>
</feature>
<dbReference type="InterPro" id="IPR000253">
    <property type="entry name" value="FHA_dom"/>
</dbReference>
<dbReference type="InterPro" id="IPR050923">
    <property type="entry name" value="Cell_Proc_Reg/RNA_Proc"/>
</dbReference>
<dbReference type="PANTHER" id="PTHR23308">
    <property type="entry name" value="NUCLEAR INHIBITOR OF PROTEIN PHOSPHATASE-1"/>
    <property type="match status" value="1"/>
</dbReference>
<dbReference type="Gene3D" id="2.60.200.20">
    <property type="match status" value="1"/>
</dbReference>
<dbReference type="Pfam" id="PF00498">
    <property type="entry name" value="FHA"/>
    <property type="match status" value="1"/>
</dbReference>